<keyword evidence="1 2" id="KW-0732">Signal</keyword>
<evidence type="ECO:0000313" key="6">
    <source>
        <dbReference type="Proteomes" id="UP000182888"/>
    </source>
</evidence>
<dbReference type="Gene3D" id="3.40.190.10">
    <property type="entry name" value="Periplasmic binding protein-like II"/>
    <property type="match status" value="2"/>
</dbReference>
<organism evidence="5 6">
    <name type="scientific">Mesorhizobium plurifarium</name>
    <dbReference type="NCBI Taxonomy" id="69974"/>
    <lineage>
        <taxon>Bacteria</taxon>
        <taxon>Pseudomonadati</taxon>
        <taxon>Pseudomonadota</taxon>
        <taxon>Alphaproteobacteria</taxon>
        <taxon>Hyphomicrobiales</taxon>
        <taxon>Phyllobacteriaceae</taxon>
        <taxon>Mesorhizobium</taxon>
    </lineage>
</organism>
<dbReference type="SMART" id="SM00062">
    <property type="entry name" value="PBPb"/>
    <property type="match status" value="1"/>
</dbReference>
<dbReference type="Pfam" id="PF00497">
    <property type="entry name" value="SBP_bac_3"/>
    <property type="match status" value="1"/>
</dbReference>
<dbReference type="PANTHER" id="PTHR35936">
    <property type="entry name" value="MEMBRANE-BOUND LYTIC MUREIN TRANSGLYCOSYLASE F"/>
    <property type="match status" value="1"/>
</dbReference>
<accession>A0A0K2VQB9</accession>
<feature type="chain" id="PRO_5005489620" evidence="2">
    <location>
        <begin position="26"/>
        <end position="276"/>
    </location>
</feature>
<evidence type="ECO:0000313" key="5">
    <source>
        <dbReference type="EMBL" id="CDX51046.1"/>
    </source>
</evidence>
<proteinExistence type="predicted"/>
<feature type="domain" description="Solute-binding protein family 3/N-terminal" evidence="3">
    <location>
        <begin position="38"/>
        <end position="270"/>
    </location>
</feature>
<dbReference type="InterPro" id="IPR001638">
    <property type="entry name" value="Solute-binding_3/MltF_N"/>
</dbReference>
<dbReference type="InterPro" id="IPR001320">
    <property type="entry name" value="Iontro_rcpt_C"/>
</dbReference>
<dbReference type="GO" id="GO:0016020">
    <property type="term" value="C:membrane"/>
    <property type="evidence" value="ECO:0007669"/>
    <property type="project" value="InterPro"/>
</dbReference>
<evidence type="ECO:0000256" key="2">
    <source>
        <dbReference type="SAM" id="SignalP"/>
    </source>
</evidence>
<evidence type="ECO:0000259" key="4">
    <source>
        <dbReference type="SMART" id="SM00079"/>
    </source>
</evidence>
<sequence length="276" mass="29562">MHMSVSKIAVYGLAFALLGASAVRAGETLDRVHKTGVVVDALVNDYPPFAFINDKNELDGFDVDVAKAFADKLGVKLKLETPGWETIVGGKWAGRWDIGITSTTPTEDRAKVLDFPVIYYSLPAALVVNKDEQNIKSVADISGKRVGVGSGSSYEAYVNRNFVIPGQPAIEFPFHDVQAVPGDETVNFQNLALGPGVRLDAIVASLGTAQGQIDATGKLKVVGEPLFAEPNAIITDKGDAEWDAEVKRVVGELKSEGKLTAISKKWFSVDITKDAD</sequence>
<evidence type="ECO:0000259" key="3">
    <source>
        <dbReference type="SMART" id="SM00062"/>
    </source>
</evidence>
<dbReference type="Proteomes" id="UP000182888">
    <property type="component" value="Unassembled WGS sequence"/>
</dbReference>
<name>A0A0K2VQB9_MESPL</name>
<dbReference type="EMBL" id="CCND01000005">
    <property type="protein sequence ID" value="CDX51046.1"/>
    <property type="molecule type" value="Genomic_DNA"/>
</dbReference>
<feature type="signal peptide" evidence="2">
    <location>
        <begin position="1"/>
        <end position="25"/>
    </location>
</feature>
<protein>
    <submittedName>
        <fullName evidence="5">Periplasmic component of amino acid ABC-type transporter/signal transduction system</fullName>
    </submittedName>
</protein>
<feature type="domain" description="Ionotropic glutamate receptor C-terminal" evidence="4">
    <location>
        <begin position="38"/>
        <end position="269"/>
    </location>
</feature>
<dbReference type="PANTHER" id="PTHR35936:SF19">
    <property type="entry name" value="AMINO-ACID-BINDING PROTEIN YXEM-RELATED"/>
    <property type="match status" value="1"/>
</dbReference>
<dbReference type="GO" id="GO:0015276">
    <property type="term" value="F:ligand-gated monoatomic ion channel activity"/>
    <property type="evidence" value="ECO:0007669"/>
    <property type="project" value="InterPro"/>
</dbReference>
<reference evidence="6" key="1">
    <citation type="submission" date="2014-08" db="EMBL/GenBank/DDBJ databases">
        <authorList>
            <person name="Edwards T."/>
        </authorList>
    </citation>
    <scope>NUCLEOTIDE SEQUENCE [LARGE SCALE GENOMIC DNA]</scope>
</reference>
<dbReference type="SMART" id="SM00079">
    <property type="entry name" value="PBPe"/>
    <property type="match status" value="1"/>
</dbReference>
<gene>
    <name evidence="5" type="ORF">MPL1032_130110</name>
</gene>
<evidence type="ECO:0000256" key="1">
    <source>
        <dbReference type="ARBA" id="ARBA00022729"/>
    </source>
</evidence>
<dbReference type="SUPFAM" id="SSF53850">
    <property type="entry name" value="Periplasmic binding protein-like II"/>
    <property type="match status" value="1"/>
</dbReference>
<dbReference type="AlphaFoldDB" id="A0A0K2VQB9"/>